<dbReference type="Proteomes" id="UP000187455">
    <property type="component" value="Unassembled WGS sequence"/>
</dbReference>
<proteinExistence type="predicted"/>
<evidence type="ECO:0000313" key="1">
    <source>
        <dbReference type="EMBL" id="OLY82487.1"/>
    </source>
</evidence>
<sequence length="73" mass="8332">MQDCTSVFGDGSCYDIYNFSFTIGDLNDSNIRNALSERETLLPPHTRILQKHTGIEEVINNLERLSLSDKEKK</sequence>
<keyword evidence="2" id="KW-1185">Reference proteome</keyword>
<gene>
    <name evidence="1" type="ORF">AYI68_g3393</name>
</gene>
<dbReference type="EMBL" id="LSSL01001494">
    <property type="protein sequence ID" value="OLY82487.1"/>
    <property type="molecule type" value="Genomic_DNA"/>
</dbReference>
<dbReference type="AlphaFoldDB" id="A0A1R0H049"/>
<reference evidence="1 2" key="1">
    <citation type="journal article" date="2016" name="Mol. Biol. Evol.">
        <title>Genome-Wide Survey of Gut Fungi (Harpellales) Reveals the First Horizontally Transferred Ubiquitin Gene from a Mosquito Host.</title>
        <authorList>
            <person name="Wang Y."/>
            <person name="White M.M."/>
            <person name="Kvist S."/>
            <person name="Moncalvo J.M."/>
        </authorList>
    </citation>
    <scope>NUCLEOTIDE SEQUENCE [LARGE SCALE GENOMIC DNA]</scope>
    <source>
        <strain evidence="1 2">ALG-7-W6</strain>
    </source>
</reference>
<name>A0A1R0H049_9FUNG</name>
<comment type="caution">
    <text evidence="1">The sequence shown here is derived from an EMBL/GenBank/DDBJ whole genome shotgun (WGS) entry which is preliminary data.</text>
</comment>
<evidence type="ECO:0000313" key="2">
    <source>
        <dbReference type="Proteomes" id="UP000187455"/>
    </source>
</evidence>
<feature type="non-terminal residue" evidence="1">
    <location>
        <position position="73"/>
    </location>
</feature>
<protein>
    <submittedName>
        <fullName evidence="1">Uncharacterized protein</fullName>
    </submittedName>
</protein>
<accession>A0A1R0H049</accession>
<organism evidence="1 2">
    <name type="scientific">Smittium mucronatum</name>
    <dbReference type="NCBI Taxonomy" id="133383"/>
    <lineage>
        <taxon>Eukaryota</taxon>
        <taxon>Fungi</taxon>
        <taxon>Fungi incertae sedis</taxon>
        <taxon>Zoopagomycota</taxon>
        <taxon>Kickxellomycotina</taxon>
        <taxon>Harpellomycetes</taxon>
        <taxon>Harpellales</taxon>
        <taxon>Legeriomycetaceae</taxon>
        <taxon>Smittium</taxon>
    </lineage>
</organism>